<dbReference type="SUPFAM" id="SSF50324">
    <property type="entry name" value="Inorganic pyrophosphatase"/>
    <property type="match status" value="1"/>
</dbReference>
<keyword evidence="3" id="KW-0479">Metal-binding</keyword>
<dbReference type="PANTHER" id="PTHR10286">
    <property type="entry name" value="INORGANIC PYROPHOSPHATASE"/>
    <property type="match status" value="1"/>
</dbReference>
<accession>A0A328PLR8</accession>
<evidence type="ECO:0000256" key="2">
    <source>
        <dbReference type="ARBA" id="ARBA00012146"/>
    </source>
</evidence>
<dbReference type="GO" id="GO:0006796">
    <property type="term" value="P:phosphate-containing compound metabolic process"/>
    <property type="evidence" value="ECO:0007669"/>
    <property type="project" value="InterPro"/>
</dbReference>
<dbReference type="GO" id="GO:0000287">
    <property type="term" value="F:magnesium ion binding"/>
    <property type="evidence" value="ECO:0007669"/>
    <property type="project" value="InterPro"/>
</dbReference>
<dbReference type="CDD" id="cd00412">
    <property type="entry name" value="pyrophosphatase"/>
    <property type="match status" value="1"/>
</dbReference>
<name>A0A328PLR8_9MOLU</name>
<keyword evidence="5" id="KW-0460">Magnesium</keyword>
<dbReference type="OrthoDB" id="5187599at2"/>
<dbReference type="PROSITE" id="PS00387">
    <property type="entry name" value="PPASE"/>
    <property type="match status" value="1"/>
</dbReference>
<dbReference type="Pfam" id="PF00719">
    <property type="entry name" value="Pyrophosphatase"/>
    <property type="match status" value="1"/>
</dbReference>
<evidence type="ECO:0000256" key="1">
    <source>
        <dbReference type="ARBA" id="ARBA00001946"/>
    </source>
</evidence>
<dbReference type="InterPro" id="IPR008162">
    <property type="entry name" value="Pyrophosphatase"/>
</dbReference>
<evidence type="ECO:0000256" key="4">
    <source>
        <dbReference type="ARBA" id="ARBA00022801"/>
    </source>
</evidence>
<proteinExistence type="predicted"/>
<dbReference type="Gene3D" id="3.90.80.10">
    <property type="entry name" value="Inorganic pyrophosphatase"/>
    <property type="match status" value="1"/>
</dbReference>
<dbReference type="GO" id="GO:0004427">
    <property type="term" value="F:inorganic diphosphate phosphatase activity"/>
    <property type="evidence" value="ECO:0007669"/>
    <property type="project" value="UniProtKB-EC"/>
</dbReference>
<sequence>MSSQNNIVECFIEISKHSNIKYELTNNKLKLDRVLFGSIVYPHNYGFILDTLSEDNDPLDVLLISNFSLTPGTYADARVLGALEMIDSGEEDLKIIAIMDKDPRLSHINSISDLPDFWLSELRNFFEEYKKLENKEVKLGKLIPLSEALELIKKAKLKYSSKL</sequence>
<evidence type="ECO:0000313" key="7">
    <source>
        <dbReference type="Proteomes" id="UP000249762"/>
    </source>
</evidence>
<gene>
    <name evidence="6" type="ORF">DNK47_00650</name>
</gene>
<protein>
    <recommendedName>
        <fullName evidence="2">inorganic diphosphatase</fullName>
        <ecNumber evidence="2">3.6.1.1</ecNumber>
    </recommendedName>
</protein>
<dbReference type="GO" id="GO:0005737">
    <property type="term" value="C:cytoplasm"/>
    <property type="evidence" value="ECO:0007669"/>
    <property type="project" value="InterPro"/>
</dbReference>
<keyword evidence="7" id="KW-1185">Reference proteome</keyword>
<dbReference type="InterPro" id="IPR036649">
    <property type="entry name" value="Pyrophosphatase_sf"/>
</dbReference>
<organism evidence="6 7">
    <name type="scientific">Mycoplasma wenyonii</name>
    <dbReference type="NCBI Taxonomy" id="65123"/>
    <lineage>
        <taxon>Bacteria</taxon>
        <taxon>Bacillati</taxon>
        <taxon>Mycoplasmatota</taxon>
        <taxon>Mollicutes</taxon>
        <taxon>Mycoplasmataceae</taxon>
        <taxon>Mycoplasma</taxon>
    </lineage>
</organism>
<dbReference type="RefSeq" id="WP_112665005.1">
    <property type="nucleotide sequence ID" value="NZ_QKVO01000001.1"/>
</dbReference>
<comment type="caution">
    <text evidence="6">The sequence shown here is derived from an EMBL/GenBank/DDBJ whole genome shotgun (WGS) entry which is preliminary data.</text>
</comment>
<dbReference type="EMBL" id="QKVO01000001">
    <property type="protein sequence ID" value="RAO95344.1"/>
    <property type="molecule type" value="Genomic_DNA"/>
</dbReference>
<dbReference type="AlphaFoldDB" id="A0A328PLR8"/>
<dbReference type="Proteomes" id="UP000249762">
    <property type="component" value="Unassembled WGS sequence"/>
</dbReference>
<reference evidence="7" key="1">
    <citation type="submission" date="2018-06" db="EMBL/GenBank/DDBJ databases">
        <authorList>
            <person name="Martinez Ocampo F."/>
            <person name="Quiroz Castaneda R.E."/>
            <person name="Rojas Lopez X."/>
        </authorList>
    </citation>
    <scope>NUCLEOTIDE SEQUENCE [LARGE SCALE GENOMIC DNA]</scope>
    <source>
        <strain evidence="7">INIFAP02</strain>
    </source>
</reference>
<evidence type="ECO:0000256" key="5">
    <source>
        <dbReference type="ARBA" id="ARBA00022842"/>
    </source>
</evidence>
<keyword evidence="4" id="KW-0378">Hydrolase</keyword>
<comment type="cofactor">
    <cofactor evidence="1">
        <name>Mg(2+)</name>
        <dbReference type="ChEBI" id="CHEBI:18420"/>
    </cofactor>
</comment>
<evidence type="ECO:0000313" key="6">
    <source>
        <dbReference type="EMBL" id="RAO95344.1"/>
    </source>
</evidence>
<dbReference type="EC" id="3.6.1.1" evidence="2"/>
<evidence type="ECO:0000256" key="3">
    <source>
        <dbReference type="ARBA" id="ARBA00022723"/>
    </source>
</evidence>